<evidence type="ECO:0000313" key="14">
    <source>
        <dbReference type="Proteomes" id="UP001165160"/>
    </source>
</evidence>
<dbReference type="PANTHER" id="PTHR46382">
    <property type="entry name" value="PHOSPHATIDATE CYTIDYLYLTRANSFERASE"/>
    <property type="match status" value="1"/>
</dbReference>
<dbReference type="AlphaFoldDB" id="A0A9W7BV96"/>
<dbReference type="EMBL" id="BRXX01000198">
    <property type="protein sequence ID" value="GMH97319.1"/>
    <property type="molecule type" value="Genomic_DNA"/>
</dbReference>
<keyword evidence="10" id="KW-0594">Phospholipid biosynthesis</keyword>
<protein>
    <recommendedName>
        <fullName evidence="15">Phosphatidate cytidylyltransferase</fullName>
    </recommendedName>
</protein>
<keyword evidence="6" id="KW-0548">Nucleotidyltransferase</keyword>
<evidence type="ECO:0000256" key="4">
    <source>
        <dbReference type="ARBA" id="ARBA00022679"/>
    </source>
</evidence>
<evidence type="ECO:0000313" key="13">
    <source>
        <dbReference type="EMBL" id="GMH97319.1"/>
    </source>
</evidence>
<evidence type="ECO:0000256" key="5">
    <source>
        <dbReference type="ARBA" id="ARBA00022692"/>
    </source>
</evidence>
<keyword evidence="5 12" id="KW-0812">Transmembrane</keyword>
<evidence type="ECO:0000256" key="11">
    <source>
        <dbReference type="ARBA" id="ARBA00023264"/>
    </source>
</evidence>
<dbReference type="Pfam" id="PF01148">
    <property type="entry name" value="CTP_transf_1"/>
    <property type="match status" value="2"/>
</dbReference>
<accession>A0A9W7BV96</accession>
<gene>
    <name evidence="13" type="ORF">TrVE_jg4047</name>
</gene>
<dbReference type="GO" id="GO:0005886">
    <property type="term" value="C:plasma membrane"/>
    <property type="evidence" value="ECO:0007669"/>
    <property type="project" value="UniProtKB-SubCell"/>
</dbReference>
<keyword evidence="7 12" id="KW-1133">Transmembrane helix</keyword>
<sequence>MSNARQRITTAAILIPIVFYLLSTPLSPLLLALLCYINLREMYALDPWKLDPHPDPPTHTLPTSSAVAAVLGATIPYLMSVSTSHSVLLPSLVAAVLFALHRYPSPYTPPHSQANVLFAFLCDVQVLLGYYSMNVIMLTPKFGVRTGVFLCLNCWGVDTAGLIVGKLFKKNSLNNALSSTPPFSLLFTSLKKISPNKTPLGFIACVLSGPLCTLICRCIPYSSPYSESPVSLDELNVGLGLAVSCVIGDLIQSWQKRMVNAKDTGTVIRGHGGVWDRMDSMIMAATFLIVAKY</sequence>
<keyword evidence="3" id="KW-0444">Lipid biosynthesis</keyword>
<dbReference type="PANTHER" id="PTHR46382:SF1">
    <property type="entry name" value="PHOSPHATIDATE CYTIDYLYLTRANSFERASE"/>
    <property type="match status" value="1"/>
</dbReference>
<keyword evidence="8" id="KW-0443">Lipid metabolism</keyword>
<comment type="caution">
    <text evidence="13">The sequence shown here is derived from an EMBL/GenBank/DDBJ whole genome shotgun (WGS) entry which is preliminary data.</text>
</comment>
<keyword evidence="11" id="KW-1208">Phospholipid metabolism</keyword>
<evidence type="ECO:0000256" key="6">
    <source>
        <dbReference type="ARBA" id="ARBA00022695"/>
    </source>
</evidence>
<feature type="transmembrane region" description="Helical" evidence="12">
    <location>
        <begin position="86"/>
        <end position="104"/>
    </location>
</feature>
<feature type="transmembrane region" description="Helical" evidence="12">
    <location>
        <begin position="116"/>
        <end position="136"/>
    </location>
</feature>
<name>A0A9W7BV96_9STRA</name>
<dbReference type="GO" id="GO:0016024">
    <property type="term" value="P:CDP-diacylglycerol biosynthetic process"/>
    <property type="evidence" value="ECO:0007669"/>
    <property type="project" value="TreeGrafter"/>
</dbReference>
<evidence type="ECO:0000256" key="10">
    <source>
        <dbReference type="ARBA" id="ARBA00023209"/>
    </source>
</evidence>
<evidence type="ECO:0000256" key="3">
    <source>
        <dbReference type="ARBA" id="ARBA00022516"/>
    </source>
</evidence>
<keyword evidence="4" id="KW-0808">Transferase</keyword>
<feature type="transmembrane region" description="Helical" evidence="12">
    <location>
        <begin position="12"/>
        <end position="39"/>
    </location>
</feature>
<evidence type="ECO:0000256" key="8">
    <source>
        <dbReference type="ARBA" id="ARBA00023098"/>
    </source>
</evidence>
<evidence type="ECO:0000256" key="12">
    <source>
        <dbReference type="SAM" id="Phobius"/>
    </source>
</evidence>
<keyword evidence="9 12" id="KW-0472">Membrane</keyword>
<dbReference type="GO" id="GO:0004605">
    <property type="term" value="F:phosphatidate cytidylyltransferase activity"/>
    <property type="evidence" value="ECO:0007669"/>
    <property type="project" value="TreeGrafter"/>
</dbReference>
<dbReference type="Proteomes" id="UP001165160">
    <property type="component" value="Unassembled WGS sequence"/>
</dbReference>
<keyword evidence="2" id="KW-1003">Cell membrane</keyword>
<keyword evidence="14" id="KW-1185">Reference proteome</keyword>
<comment type="subcellular location">
    <subcellularLocation>
        <location evidence="1">Cell membrane</location>
        <topology evidence="1">Multi-pass membrane protein</topology>
    </subcellularLocation>
</comment>
<evidence type="ECO:0000256" key="2">
    <source>
        <dbReference type="ARBA" id="ARBA00022475"/>
    </source>
</evidence>
<evidence type="ECO:0000256" key="7">
    <source>
        <dbReference type="ARBA" id="ARBA00022989"/>
    </source>
</evidence>
<evidence type="ECO:0008006" key="15">
    <source>
        <dbReference type="Google" id="ProtNLM"/>
    </source>
</evidence>
<evidence type="ECO:0000256" key="9">
    <source>
        <dbReference type="ARBA" id="ARBA00023136"/>
    </source>
</evidence>
<evidence type="ECO:0000256" key="1">
    <source>
        <dbReference type="ARBA" id="ARBA00004651"/>
    </source>
</evidence>
<organism evidence="13 14">
    <name type="scientific">Triparma verrucosa</name>
    <dbReference type="NCBI Taxonomy" id="1606542"/>
    <lineage>
        <taxon>Eukaryota</taxon>
        <taxon>Sar</taxon>
        <taxon>Stramenopiles</taxon>
        <taxon>Ochrophyta</taxon>
        <taxon>Bolidophyceae</taxon>
        <taxon>Parmales</taxon>
        <taxon>Triparmaceae</taxon>
        <taxon>Triparma</taxon>
    </lineage>
</organism>
<proteinExistence type="predicted"/>
<reference evidence="14" key="1">
    <citation type="journal article" date="2023" name="Commun. Biol.">
        <title>Genome analysis of Parmales, the sister group of diatoms, reveals the evolutionary specialization of diatoms from phago-mixotrophs to photoautotrophs.</title>
        <authorList>
            <person name="Ban H."/>
            <person name="Sato S."/>
            <person name="Yoshikawa S."/>
            <person name="Yamada K."/>
            <person name="Nakamura Y."/>
            <person name="Ichinomiya M."/>
            <person name="Sato N."/>
            <person name="Blanc-Mathieu R."/>
            <person name="Endo H."/>
            <person name="Kuwata A."/>
            <person name="Ogata H."/>
        </authorList>
    </citation>
    <scope>NUCLEOTIDE SEQUENCE [LARGE SCALE GENOMIC DNA]</scope>
    <source>
        <strain evidence="14">NIES 3699</strain>
    </source>
</reference>